<feature type="domain" description="DUF2157" evidence="2">
    <location>
        <begin position="11"/>
        <end position="152"/>
    </location>
</feature>
<feature type="transmembrane region" description="Helical" evidence="1">
    <location>
        <begin position="155"/>
        <end position="173"/>
    </location>
</feature>
<accession>A0A1T5IPY9</accession>
<feature type="transmembrane region" description="Helical" evidence="1">
    <location>
        <begin position="74"/>
        <end position="93"/>
    </location>
</feature>
<dbReference type="OrthoDB" id="642680at2"/>
<dbReference type="STRING" id="688867.SAMN05660236_0264"/>
<dbReference type="Proteomes" id="UP000190961">
    <property type="component" value="Unassembled WGS sequence"/>
</dbReference>
<name>A0A1T5IPY9_9BACT</name>
<feature type="transmembrane region" description="Helical" evidence="1">
    <location>
        <begin position="105"/>
        <end position="124"/>
    </location>
</feature>
<keyword evidence="1" id="KW-0812">Transmembrane</keyword>
<dbReference type="EMBL" id="FUZU01000001">
    <property type="protein sequence ID" value="SKC41230.1"/>
    <property type="molecule type" value="Genomic_DNA"/>
</dbReference>
<feature type="transmembrane region" description="Helical" evidence="1">
    <location>
        <begin position="203"/>
        <end position="224"/>
    </location>
</feature>
<feature type="transmembrane region" description="Helical" evidence="1">
    <location>
        <begin position="179"/>
        <end position="196"/>
    </location>
</feature>
<feature type="transmembrane region" description="Helical" evidence="1">
    <location>
        <begin position="375"/>
        <end position="392"/>
    </location>
</feature>
<feature type="transmembrane region" description="Helical" evidence="1">
    <location>
        <begin position="230"/>
        <end position="248"/>
    </location>
</feature>
<organism evidence="3 4">
    <name type="scientific">Ohtaekwangia koreensis</name>
    <dbReference type="NCBI Taxonomy" id="688867"/>
    <lineage>
        <taxon>Bacteria</taxon>
        <taxon>Pseudomonadati</taxon>
        <taxon>Bacteroidota</taxon>
        <taxon>Cytophagia</taxon>
        <taxon>Cytophagales</taxon>
        <taxon>Fulvivirgaceae</taxon>
        <taxon>Ohtaekwangia</taxon>
    </lineage>
</organism>
<dbReference type="RefSeq" id="WP_079684906.1">
    <property type="nucleotide sequence ID" value="NZ_FUZU01000001.1"/>
</dbReference>
<feature type="transmembrane region" description="Helical" evidence="1">
    <location>
        <begin position="41"/>
        <end position="62"/>
    </location>
</feature>
<sequence length="431" mass="49145">MSKPILKDLHELVEATIITEETAQKIRVYYNQKEAQVPNRLVIVFGILGALLVGLGIILIIAHNWDTLGKVPKLAIALLPMLVGQAVCGFVFLKKRDHTAWRESSAAFLFLSIAASISIVSQVYNIEGTLHGFLFLWMLLAFPVIYVMQSSFASLLYILGITWYACQLSYFHYPNETAWWYWGLLLLVLPHYYLLYTKRSNSNFFAFHSWFIAASITTVLGMFGNWLEEITVITYINVFCFFILIGQVEKIYQRRLITNGFLIAGSLGLISILLFLSFEEFWIELSGGREYRPELIDAYPYWITFGLAIALLIWSGIRKSFLSLNVKSYGFIIVLLLVFISFQSPQLARILTNIILFAFGIFTIRDGAQQNRLSLLNYGLLILTALIICRFFDVDMSFVVRGLLFVAVGVGFFVANAWMVRKRKAELNSNV</sequence>
<feature type="transmembrane region" description="Helical" evidence="1">
    <location>
        <begin position="260"/>
        <end position="278"/>
    </location>
</feature>
<evidence type="ECO:0000313" key="3">
    <source>
        <dbReference type="EMBL" id="SKC41230.1"/>
    </source>
</evidence>
<feature type="transmembrane region" description="Helical" evidence="1">
    <location>
        <begin position="350"/>
        <end position="368"/>
    </location>
</feature>
<feature type="transmembrane region" description="Helical" evidence="1">
    <location>
        <begin position="398"/>
        <end position="420"/>
    </location>
</feature>
<keyword evidence="4" id="KW-1185">Reference proteome</keyword>
<feature type="transmembrane region" description="Helical" evidence="1">
    <location>
        <begin position="130"/>
        <end position="148"/>
    </location>
</feature>
<proteinExistence type="predicted"/>
<dbReference type="AlphaFoldDB" id="A0A1T5IPY9"/>
<evidence type="ECO:0000313" key="4">
    <source>
        <dbReference type="Proteomes" id="UP000190961"/>
    </source>
</evidence>
<evidence type="ECO:0000256" key="1">
    <source>
        <dbReference type="SAM" id="Phobius"/>
    </source>
</evidence>
<feature type="transmembrane region" description="Helical" evidence="1">
    <location>
        <begin position="324"/>
        <end position="344"/>
    </location>
</feature>
<protein>
    <submittedName>
        <fullName evidence="3">Uncharacterized membrane protein</fullName>
    </submittedName>
</protein>
<keyword evidence="1" id="KW-0472">Membrane</keyword>
<reference evidence="3 4" key="1">
    <citation type="submission" date="2017-02" db="EMBL/GenBank/DDBJ databases">
        <authorList>
            <person name="Peterson S.W."/>
        </authorList>
    </citation>
    <scope>NUCLEOTIDE SEQUENCE [LARGE SCALE GENOMIC DNA]</scope>
    <source>
        <strain evidence="3 4">DSM 25262</strain>
    </source>
</reference>
<dbReference type="Pfam" id="PF09925">
    <property type="entry name" value="DUF2157"/>
    <property type="match status" value="1"/>
</dbReference>
<gene>
    <name evidence="3" type="ORF">SAMN05660236_0264</name>
</gene>
<keyword evidence="1" id="KW-1133">Transmembrane helix</keyword>
<dbReference type="InterPro" id="IPR018677">
    <property type="entry name" value="DUF2157"/>
</dbReference>
<evidence type="ECO:0000259" key="2">
    <source>
        <dbReference type="Pfam" id="PF09925"/>
    </source>
</evidence>
<feature type="transmembrane region" description="Helical" evidence="1">
    <location>
        <begin position="298"/>
        <end position="317"/>
    </location>
</feature>